<keyword evidence="8" id="KW-0819">tRNA processing</keyword>
<keyword evidence="9" id="KW-0677">Repeat</keyword>
<dbReference type="InterPro" id="IPR036322">
    <property type="entry name" value="WD40_repeat_dom_sf"/>
</dbReference>
<evidence type="ECO:0000256" key="11">
    <source>
        <dbReference type="PROSITE-ProRule" id="PRU00221"/>
    </source>
</evidence>
<sequence>MAHITSNLIYLSAGCNTSPHCVAWGNNNVVLYASDANIIVCDPTSLKTASERPGFRACQSLRHHSESVNCVRWITFPGDAAAPQYQFISLSSDKTCVIWTVRGSDGENGLADSWKFSVLQQLELKVPLQVGRCIYTSQPGHFSESRDSSAALLTIAGIDGSVTIWIRKDKLGFELANTISFGRGQVLDLDITRLSGSESVLLACGGDDGKIHLFGLLLSGAQSTKLAVLEGHEDWIRTVEFSLPDTSGLTHMLSAGQDCTVRLWTFYAKESYNVDSGDLWSRVNSKQFVLPGSGKDFVVVFDTLLFGHENWIYGAHWAPPLVEGGKAVQPLRILTASMDKTVVIWEPQAEFGGVWSDTSRVGEVGGNNLGFYGCQFSPDGQSILSHSFSGSLHLWTRSEEATTWTPSVVSGGHFSSVNDITWDPRGLYVLSTGQDQSTRLHAPWLLDTDSEEWHEMGRPQVHGYDLQCLARTGPFSFASGAEEKIVRHFQAPKSFLLNFSELSKVDVSGDLANAPEGANVPALGLSNKAVFEAEERADADRHPTDRYPENSFSAVRLTQPPSEEDLIQNTLWPETHKLYGHGYEISSLACNHSCTILASASRATRPEDAEIYLWRVRDPATSPSKFLFNREERLPAHTLTVTQMAFSHNDRFLLSVSRDRTWVLSRQQQQKTQSHSWQYEICTRSDKKNGHSRIVWCCAWTPDDVYFATGSRDKTVCVHNVKEENGQVLVELLHRLTFDEPITALDLTLKFTDHTRYLLVVGIEDGHVAVHSFDRAGTEEPAHLLTLPDKHHKAVNRIRFQPFLGEGVIHPSVLVATCGADCAVKIFKLSTA</sequence>
<evidence type="ECO:0000256" key="3">
    <source>
        <dbReference type="ARBA" id="ARBA00005043"/>
    </source>
</evidence>
<evidence type="ECO:0000256" key="6">
    <source>
        <dbReference type="ARBA" id="ARBA00022490"/>
    </source>
</evidence>
<proteinExistence type="inferred from homology"/>
<evidence type="ECO:0000256" key="1">
    <source>
        <dbReference type="ARBA" id="ARBA00004123"/>
    </source>
</evidence>
<dbReference type="PROSITE" id="PS50082">
    <property type="entry name" value="WD_REPEATS_2"/>
    <property type="match status" value="2"/>
</dbReference>
<dbReference type="GO" id="GO:0005634">
    <property type="term" value="C:nucleus"/>
    <property type="evidence" value="ECO:0007669"/>
    <property type="project" value="UniProtKB-SubCell"/>
</dbReference>
<evidence type="ECO:0000256" key="10">
    <source>
        <dbReference type="ARBA" id="ARBA00023242"/>
    </source>
</evidence>
<evidence type="ECO:0000256" key="7">
    <source>
        <dbReference type="ARBA" id="ARBA00022574"/>
    </source>
</evidence>
<dbReference type="EMBL" id="MTYJ01000084">
    <property type="protein sequence ID" value="OQV15731.1"/>
    <property type="molecule type" value="Genomic_DNA"/>
</dbReference>
<reference evidence="13" key="1">
    <citation type="submission" date="2017-01" db="EMBL/GenBank/DDBJ databases">
        <title>Comparative genomics of anhydrobiosis in the tardigrade Hypsibius dujardini.</title>
        <authorList>
            <person name="Yoshida Y."/>
            <person name="Koutsovoulos G."/>
            <person name="Laetsch D."/>
            <person name="Stevens L."/>
            <person name="Kumar S."/>
            <person name="Horikawa D."/>
            <person name="Ishino K."/>
            <person name="Komine S."/>
            <person name="Tomita M."/>
            <person name="Blaxter M."/>
            <person name="Arakawa K."/>
        </authorList>
    </citation>
    <scope>NUCLEOTIDE SEQUENCE [LARGE SCALE GENOMIC DNA]</scope>
    <source>
        <strain evidence="13">Z151</strain>
    </source>
</reference>
<gene>
    <name evidence="12" type="ORF">BV898_10122</name>
</gene>
<dbReference type="AlphaFoldDB" id="A0A1W0WKI9"/>
<evidence type="ECO:0000313" key="12">
    <source>
        <dbReference type="EMBL" id="OQV15731.1"/>
    </source>
</evidence>
<feature type="repeat" description="WD" evidence="11">
    <location>
        <begin position="229"/>
        <end position="274"/>
    </location>
</feature>
<organism evidence="12 13">
    <name type="scientific">Hypsibius exemplaris</name>
    <name type="common">Freshwater tardigrade</name>
    <dbReference type="NCBI Taxonomy" id="2072580"/>
    <lineage>
        <taxon>Eukaryota</taxon>
        <taxon>Metazoa</taxon>
        <taxon>Ecdysozoa</taxon>
        <taxon>Tardigrada</taxon>
        <taxon>Eutardigrada</taxon>
        <taxon>Parachela</taxon>
        <taxon>Hypsibioidea</taxon>
        <taxon>Hypsibiidae</taxon>
        <taxon>Hypsibius</taxon>
    </lineage>
</organism>
<evidence type="ECO:0000256" key="2">
    <source>
        <dbReference type="ARBA" id="ARBA00004496"/>
    </source>
</evidence>
<evidence type="ECO:0000256" key="9">
    <source>
        <dbReference type="ARBA" id="ARBA00022737"/>
    </source>
</evidence>
<dbReference type="Pfam" id="PF00400">
    <property type="entry name" value="WD40"/>
    <property type="match status" value="5"/>
</dbReference>
<keyword evidence="7 11" id="KW-0853">WD repeat</keyword>
<comment type="caution">
    <text evidence="12">The sequence shown here is derived from an EMBL/GenBank/DDBJ whole genome shotgun (WGS) entry which is preliminary data.</text>
</comment>
<dbReference type="UniPathway" id="UPA00988"/>
<dbReference type="SMART" id="SM00320">
    <property type="entry name" value="WD40"/>
    <property type="match status" value="11"/>
</dbReference>
<keyword evidence="10" id="KW-0539">Nucleus</keyword>
<name>A0A1W0WKI9_HYPEX</name>
<dbReference type="PANTHER" id="PTHR44111">
    <property type="entry name" value="ELONGATOR COMPLEX PROTEIN 2"/>
    <property type="match status" value="1"/>
</dbReference>
<keyword evidence="6" id="KW-0963">Cytoplasm</keyword>
<evidence type="ECO:0000256" key="8">
    <source>
        <dbReference type="ARBA" id="ARBA00022694"/>
    </source>
</evidence>
<evidence type="ECO:0000256" key="5">
    <source>
        <dbReference type="ARBA" id="ARBA00020267"/>
    </source>
</evidence>
<dbReference type="InterPro" id="IPR001680">
    <property type="entry name" value="WD40_rpt"/>
</dbReference>
<evidence type="ECO:0000313" key="13">
    <source>
        <dbReference type="Proteomes" id="UP000192578"/>
    </source>
</evidence>
<dbReference type="Gene3D" id="2.130.10.10">
    <property type="entry name" value="YVTN repeat-like/Quinoprotein amine dehydrogenase"/>
    <property type="match status" value="4"/>
</dbReference>
<dbReference type="InterPro" id="IPR037289">
    <property type="entry name" value="Elp2"/>
</dbReference>
<comment type="similarity">
    <text evidence="4">Belongs to the WD repeat ELP2 family.</text>
</comment>
<dbReference type="InterPro" id="IPR015943">
    <property type="entry name" value="WD40/YVTN_repeat-like_dom_sf"/>
</dbReference>
<evidence type="ECO:0000256" key="4">
    <source>
        <dbReference type="ARBA" id="ARBA00005881"/>
    </source>
</evidence>
<dbReference type="FunFam" id="2.130.10.10:FF:000400">
    <property type="entry name" value="Elongator acetyltransferase complex subunit 2"/>
    <property type="match status" value="1"/>
</dbReference>
<dbReference type="GO" id="GO:0033588">
    <property type="term" value="C:elongator holoenzyme complex"/>
    <property type="evidence" value="ECO:0007669"/>
    <property type="project" value="InterPro"/>
</dbReference>
<comment type="subcellular location">
    <subcellularLocation>
        <location evidence="2">Cytoplasm</location>
    </subcellularLocation>
    <subcellularLocation>
        <location evidence="1">Nucleus</location>
    </subcellularLocation>
</comment>
<dbReference type="GO" id="GO:0002098">
    <property type="term" value="P:tRNA wobble uridine modification"/>
    <property type="evidence" value="ECO:0007669"/>
    <property type="project" value="InterPro"/>
</dbReference>
<dbReference type="Proteomes" id="UP000192578">
    <property type="component" value="Unassembled WGS sequence"/>
</dbReference>
<feature type="repeat" description="WD" evidence="11">
    <location>
        <begin position="688"/>
        <end position="722"/>
    </location>
</feature>
<dbReference type="SUPFAM" id="SSF50978">
    <property type="entry name" value="WD40 repeat-like"/>
    <property type="match status" value="3"/>
</dbReference>
<accession>A0A1W0WKI9</accession>
<protein>
    <recommendedName>
        <fullName evidence="5">Elongator complex protein 2</fullName>
    </recommendedName>
</protein>
<dbReference type="OrthoDB" id="27911at2759"/>
<dbReference type="GO" id="GO:0005737">
    <property type="term" value="C:cytoplasm"/>
    <property type="evidence" value="ECO:0007669"/>
    <property type="project" value="UniProtKB-SubCell"/>
</dbReference>
<keyword evidence="13" id="KW-1185">Reference proteome</keyword>
<comment type="pathway">
    <text evidence="3">tRNA modification; 5-methoxycarbonylmethyl-2-thiouridine-tRNA biosynthesis.</text>
</comment>
<dbReference type="PANTHER" id="PTHR44111:SF1">
    <property type="entry name" value="ELONGATOR COMPLEX PROTEIN 2"/>
    <property type="match status" value="1"/>
</dbReference>